<gene>
    <name evidence="2" type="ORF">MFFC18_08950</name>
</gene>
<dbReference type="EMBL" id="CP042912">
    <property type="protein sequence ID" value="QEG21043.1"/>
    <property type="molecule type" value="Genomic_DNA"/>
</dbReference>
<keyword evidence="3" id="KW-1185">Reference proteome</keyword>
<dbReference type="Proteomes" id="UP000322214">
    <property type="component" value="Chromosome"/>
</dbReference>
<dbReference type="RefSeq" id="WP_148618634.1">
    <property type="nucleotide sequence ID" value="NZ_CP042912.1"/>
</dbReference>
<dbReference type="KEGG" id="mff:MFFC18_08950"/>
<keyword evidence="1" id="KW-1133">Transmembrane helix</keyword>
<keyword evidence="1" id="KW-0812">Transmembrane</keyword>
<evidence type="ECO:0000313" key="2">
    <source>
        <dbReference type="EMBL" id="QEG21043.1"/>
    </source>
</evidence>
<keyword evidence="1" id="KW-0472">Membrane</keyword>
<organism evidence="2 3">
    <name type="scientific">Mariniblastus fucicola</name>
    <dbReference type="NCBI Taxonomy" id="980251"/>
    <lineage>
        <taxon>Bacteria</taxon>
        <taxon>Pseudomonadati</taxon>
        <taxon>Planctomycetota</taxon>
        <taxon>Planctomycetia</taxon>
        <taxon>Pirellulales</taxon>
        <taxon>Pirellulaceae</taxon>
        <taxon>Mariniblastus</taxon>
    </lineage>
</organism>
<dbReference type="AlphaFoldDB" id="A0A5B9PDE0"/>
<name>A0A5B9PDE0_9BACT</name>
<evidence type="ECO:0000256" key="1">
    <source>
        <dbReference type="SAM" id="Phobius"/>
    </source>
</evidence>
<reference evidence="2 3" key="1">
    <citation type="submission" date="2019-08" db="EMBL/GenBank/DDBJ databases">
        <title>Deep-cultivation of Planctomycetes and their phenomic and genomic characterization uncovers novel biology.</title>
        <authorList>
            <person name="Wiegand S."/>
            <person name="Jogler M."/>
            <person name="Boedeker C."/>
            <person name="Pinto D."/>
            <person name="Vollmers J."/>
            <person name="Rivas-Marin E."/>
            <person name="Kohn T."/>
            <person name="Peeters S.H."/>
            <person name="Heuer A."/>
            <person name="Rast P."/>
            <person name="Oberbeckmann S."/>
            <person name="Bunk B."/>
            <person name="Jeske O."/>
            <person name="Meyerdierks A."/>
            <person name="Storesund J.E."/>
            <person name="Kallscheuer N."/>
            <person name="Luecker S."/>
            <person name="Lage O.M."/>
            <person name="Pohl T."/>
            <person name="Merkel B.J."/>
            <person name="Hornburger P."/>
            <person name="Mueller R.-W."/>
            <person name="Bruemmer F."/>
            <person name="Labrenz M."/>
            <person name="Spormann A.M."/>
            <person name="Op den Camp H."/>
            <person name="Overmann J."/>
            <person name="Amann R."/>
            <person name="Jetten M.S.M."/>
            <person name="Mascher T."/>
            <person name="Medema M.H."/>
            <person name="Devos D.P."/>
            <person name="Kaster A.-K."/>
            <person name="Ovreas L."/>
            <person name="Rohde M."/>
            <person name="Galperin M.Y."/>
            <person name="Jogler C."/>
        </authorList>
    </citation>
    <scope>NUCLEOTIDE SEQUENCE [LARGE SCALE GENOMIC DNA]</scope>
    <source>
        <strain evidence="2 3">FC18</strain>
    </source>
</reference>
<feature type="transmembrane region" description="Helical" evidence="1">
    <location>
        <begin position="39"/>
        <end position="59"/>
    </location>
</feature>
<accession>A0A5B9PDE0</accession>
<protein>
    <submittedName>
        <fullName evidence="2">Uncharacterized protein</fullName>
    </submittedName>
</protein>
<feature type="transmembrane region" description="Helical" evidence="1">
    <location>
        <begin position="7"/>
        <end position="27"/>
    </location>
</feature>
<proteinExistence type="predicted"/>
<evidence type="ECO:0000313" key="3">
    <source>
        <dbReference type="Proteomes" id="UP000322214"/>
    </source>
</evidence>
<sequence length="75" mass="8010">MENININVGGVIGTVVGLVLVAAIYGLNHDPAATEVPWWVNNLAVVTFLFCLFGGNNAWAASCHPEEKKNSEIEA</sequence>